<dbReference type="AlphaFoldDB" id="A0A0G0QX91"/>
<evidence type="ECO:0000256" key="1">
    <source>
        <dbReference type="ARBA" id="ARBA00000553"/>
    </source>
</evidence>
<dbReference type="GO" id="GO:0017061">
    <property type="term" value="F:S-methyl-5-thioadenosine phosphorylase activity"/>
    <property type="evidence" value="ECO:0007669"/>
    <property type="project" value="UniProtKB-EC"/>
</dbReference>
<reference evidence="10 11" key="1">
    <citation type="journal article" date="2015" name="Nature">
        <title>rRNA introns, odd ribosomes, and small enigmatic genomes across a large radiation of phyla.</title>
        <authorList>
            <person name="Brown C.T."/>
            <person name="Hug L.A."/>
            <person name="Thomas B.C."/>
            <person name="Sharon I."/>
            <person name="Castelle C.J."/>
            <person name="Singh A."/>
            <person name="Wilkins M.J."/>
            <person name="Williams K.H."/>
            <person name="Banfield J.F."/>
        </authorList>
    </citation>
    <scope>NUCLEOTIDE SEQUENCE [LARGE SCALE GENOMIC DNA]</scope>
</reference>
<sequence>MIFISSQVSDGNMDFRFGPTQEVLQNRKKFFEKWVRNDEIAELEQIHSNKVVVVKEHPDPNTKGDALISNNPNFVLMVKVADCIPVGLYDPQNKAIGLIHAGSKGLQKGIIKNAIQKMKKHFGSNPKNLLAKLGPSIGPCHYRLNIWQEAEKQLIDCGILKENMDNPKICTYENMNYFSHRRAEDTNQKEGRFVTILGLKNVN</sequence>
<dbReference type="Gene3D" id="3.60.140.10">
    <property type="entry name" value="CNF1/YfiH-like putative cysteine hydrolases"/>
    <property type="match status" value="2"/>
</dbReference>
<dbReference type="CDD" id="cd16833">
    <property type="entry name" value="YfiH"/>
    <property type="match status" value="1"/>
</dbReference>
<comment type="catalytic activity">
    <reaction evidence="9">
        <text>S-methyl-5'-thioadenosine + phosphate = 5-(methylsulfanyl)-alpha-D-ribose 1-phosphate + adenine</text>
        <dbReference type="Rhea" id="RHEA:11852"/>
        <dbReference type="ChEBI" id="CHEBI:16708"/>
        <dbReference type="ChEBI" id="CHEBI:17509"/>
        <dbReference type="ChEBI" id="CHEBI:43474"/>
        <dbReference type="ChEBI" id="CHEBI:58533"/>
        <dbReference type="EC" id="2.4.2.28"/>
    </reaction>
    <physiologicalReaction direction="left-to-right" evidence="9">
        <dbReference type="Rhea" id="RHEA:11853"/>
    </physiologicalReaction>
</comment>
<comment type="catalytic activity">
    <reaction evidence="8">
        <text>adenosine + phosphate = alpha-D-ribose 1-phosphate + adenine</text>
        <dbReference type="Rhea" id="RHEA:27642"/>
        <dbReference type="ChEBI" id="CHEBI:16335"/>
        <dbReference type="ChEBI" id="CHEBI:16708"/>
        <dbReference type="ChEBI" id="CHEBI:43474"/>
        <dbReference type="ChEBI" id="CHEBI:57720"/>
        <dbReference type="EC" id="2.4.2.1"/>
    </reaction>
    <physiologicalReaction direction="left-to-right" evidence="8">
        <dbReference type="Rhea" id="RHEA:27643"/>
    </physiologicalReaction>
</comment>
<dbReference type="GO" id="GO:0005507">
    <property type="term" value="F:copper ion binding"/>
    <property type="evidence" value="ECO:0007669"/>
    <property type="project" value="TreeGrafter"/>
</dbReference>
<dbReference type="InterPro" id="IPR038371">
    <property type="entry name" value="Cu_polyphenol_OxRdtase_sf"/>
</dbReference>
<evidence type="ECO:0000256" key="2">
    <source>
        <dbReference type="ARBA" id="ARBA00007353"/>
    </source>
</evidence>
<evidence type="ECO:0000256" key="7">
    <source>
        <dbReference type="ARBA" id="ARBA00047989"/>
    </source>
</evidence>
<dbReference type="Proteomes" id="UP000034881">
    <property type="component" value="Unassembled WGS sequence"/>
</dbReference>
<evidence type="ECO:0000256" key="4">
    <source>
        <dbReference type="ARBA" id="ARBA00022723"/>
    </source>
</evidence>
<evidence type="ECO:0000256" key="5">
    <source>
        <dbReference type="ARBA" id="ARBA00022801"/>
    </source>
</evidence>
<dbReference type="PANTHER" id="PTHR30616:SF2">
    <property type="entry name" value="PURINE NUCLEOSIDE PHOSPHORYLASE LACC1"/>
    <property type="match status" value="1"/>
</dbReference>
<dbReference type="GO" id="GO:0016787">
    <property type="term" value="F:hydrolase activity"/>
    <property type="evidence" value="ECO:0007669"/>
    <property type="project" value="UniProtKB-KW"/>
</dbReference>
<protein>
    <recommendedName>
        <fullName evidence="12">Purine nucleoside phosphorylase</fullName>
    </recommendedName>
</protein>
<organism evidence="10 11">
    <name type="scientific">Candidatus Daviesbacteria bacterium GW2011_GWC2_40_12</name>
    <dbReference type="NCBI Taxonomy" id="1618431"/>
    <lineage>
        <taxon>Bacteria</taxon>
        <taxon>Candidatus Daviesiibacteriota</taxon>
    </lineage>
</organism>
<dbReference type="SUPFAM" id="SSF64438">
    <property type="entry name" value="CNF1/YfiH-like putative cysteine hydrolases"/>
    <property type="match status" value="1"/>
</dbReference>
<proteinExistence type="inferred from homology"/>
<name>A0A0G0QX91_9BACT</name>
<dbReference type="Pfam" id="PF02578">
    <property type="entry name" value="Cu-oxidase_4"/>
    <property type="match status" value="1"/>
</dbReference>
<gene>
    <name evidence="10" type="ORF">UT77_C0004G0020</name>
</gene>
<comment type="caution">
    <text evidence="10">The sequence shown here is derived from an EMBL/GenBank/DDBJ whole genome shotgun (WGS) entry which is preliminary data.</text>
</comment>
<dbReference type="EMBL" id="LBYB01000004">
    <property type="protein sequence ID" value="KKR42036.1"/>
    <property type="molecule type" value="Genomic_DNA"/>
</dbReference>
<evidence type="ECO:0008006" key="12">
    <source>
        <dbReference type="Google" id="ProtNLM"/>
    </source>
</evidence>
<evidence type="ECO:0000313" key="10">
    <source>
        <dbReference type="EMBL" id="KKR42036.1"/>
    </source>
</evidence>
<comment type="similarity">
    <text evidence="2">Belongs to the purine nucleoside phosphorylase YfiH/LACC1 family.</text>
</comment>
<keyword evidence="6" id="KW-0862">Zinc</keyword>
<evidence type="ECO:0000313" key="11">
    <source>
        <dbReference type="Proteomes" id="UP000034881"/>
    </source>
</evidence>
<evidence type="ECO:0000256" key="8">
    <source>
        <dbReference type="ARBA" id="ARBA00048968"/>
    </source>
</evidence>
<dbReference type="PANTHER" id="PTHR30616">
    <property type="entry name" value="UNCHARACTERIZED PROTEIN YFIH"/>
    <property type="match status" value="1"/>
</dbReference>
<dbReference type="InterPro" id="IPR003730">
    <property type="entry name" value="Cu_polyphenol_OxRdtase"/>
</dbReference>
<dbReference type="InterPro" id="IPR011324">
    <property type="entry name" value="Cytotoxic_necrot_fac-like_cat"/>
</dbReference>
<keyword evidence="5" id="KW-0378">Hydrolase</keyword>
<comment type="catalytic activity">
    <reaction evidence="7">
        <text>adenosine + H2O + H(+) = inosine + NH4(+)</text>
        <dbReference type="Rhea" id="RHEA:24408"/>
        <dbReference type="ChEBI" id="CHEBI:15377"/>
        <dbReference type="ChEBI" id="CHEBI:15378"/>
        <dbReference type="ChEBI" id="CHEBI:16335"/>
        <dbReference type="ChEBI" id="CHEBI:17596"/>
        <dbReference type="ChEBI" id="CHEBI:28938"/>
        <dbReference type="EC" id="3.5.4.4"/>
    </reaction>
    <physiologicalReaction direction="left-to-right" evidence="7">
        <dbReference type="Rhea" id="RHEA:24409"/>
    </physiologicalReaction>
</comment>
<evidence type="ECO:0000256" key="3">
    <source>
        <dbReference type="ARBA" id="ARBA00022679"/>
    </source>
</evidence>
<comment type="catalytic activity">
    <reaction evidence="1">
        <text>inosine + phosphate = alpha-D-ribose 1-phosphate + hypoxanthine</text>
        <dbReference type="Rhea" id="RHEA:27646"/>
        <dbReference type="ChEBI" id="CHEBI:17368"/>
        <dbReference type="ChEBI" id="CHEBI:17596"/>
        <dbReference type="ChEBI" id="CHEBI:43474"/>
        <dbReference type="ChEBI" id="CHEBI:57720"/>
        <dbReference type="EC" id="2.4.2.1"/>
    </reaction>
    <physiologicalReaction direction="left-to-right" evidence="1">
        <dbReference type="Rhea" id="RHEA:27647"/>
    </physiologicalReaction>
</comment>
<evidence type="ECO:0000256" key="9">
    <source>
        <dbReference type="ARBA" id="ARBA00049893"/>
    </source>
</evidence>
<keyword evidence="3" id="KW-0808">Transferase</keyword>
<accession>A0A0G0QX91</accession>
<evidence type="ECO:0000256" key="6">
    <source>
        <dbReference type="ARBA" id="ARBA00022833"/>
    </source>
</evidence>
<keyword evidence="4" id="KW-0479">Metal-binding</keyword>